<evidence type="ECO:0000256" key="1">
    <source>
        <dbReference type="SAM" id="SignalP"/>
    </source>
</evidence>
<evidence type="ECO:0000259" key="2">
    <source>
        <dbReference type="Pfam" id="PF11396"/>
    </source>
</evidence>
<feature type="chain" id="PRO_5046333680" description="Putative beta-lactamase-inhibitor-like PepSY-like domain-containing protein" evidence="1">
    <location>
        <begin position="22"/>
        <end position="152"/>
    </location>
</feature>
<name>A0ABM7ZFB5_9BACT</name>
<organism evidence="3 4">
    <name type="scientific">Akkermansia biwaensis</name>
    <dbReference type="NCBI Taxonomy" id="2946555"/>
    <lineage>
        <taxon>Bacteria</taxon>
        <taxon>Pseudomonadati</taxon>
        <taxon>Verrucomicrobiota</taxon>
        <taxon>Verrucomicrobiia</taxon>
        <taxon>Verrucomicrobiales</taxon>
        <taxon>Akkermansiaceae</taxon>
        <taxon>Akkermansia</taxon>
    </lineage>
</organism>
<dbReference type="SUPFAM" id="SSF160574">
    <property type="entry name" value="BT0923-like"/>
    <property type="match status" value="1"/>
</dbReference>
<dbReference type="Pfam" id="PF11396">
    <property type="entry name" value="PepSY_like"/>
    <property type="match status" value="1"/>
</dbReference>
<dbReference type="Proteomes" id="UP001062263">
    <property type="component" value="Chromosome"/>
</dbReference>
<keyword evidence="1" id="KW-0732">Signal</keyword>
<reference evidence="3" key="1">
    <citation type="submission" date="2022-06" db="EMBL/GenBank/DDBJ databases">
        <title>Akkermansia biwalacus sp. nov., an anaerobic mucin-degrading bacterium isolated from human intestine.</title>
        <authorList>
            <person name="Kobayashi Y."/>
            <person name="Inoue S."/>
            <person name="Kawahara T."/>
            <person name="Kohda N."/>
        </authorList>
    </citation>
    <scope>NUCLEOTIDE SEQUENCE</scope>
    <source>
        <strain evidence="3">WON2089</strain>
    </source>
</reference>
<sequence>MNISKILLPVVCAAFIAPGLADIPASNVPAPVKAQVQNQFPNAGVIEWDFDHDEDVYEAEFRINGLEYDMKLSADGTVFLIKADIPLQSLPAPVKAAIAKDFPEYALRSAKQITARGTVKYRVDCRSESAAVRKLELYYTPDGRLLSKKIDD</sequence>
<dbReference type="Gene3D" id="3.10.450.360">
    <property type="match status" value="1"/>
</dbReference>
<dbReference type="RefSeq" id="WP_215435451.1">
    <property type="nucleotide sequence ID" value="NZ_AP025943.1"/>
</dbReference>
<dbReference type="EMBL" id="AP025943">
    <property type="protein sequence ID" value="BDL43316.1"/>
    <property type="molecule type" value="Genomic_DNA"/>
</dbReference>
<feature type="domain" description="Putative beta-lactamase-inhibitor-like PepSY-like" evidence="2">
    <location>
        <begin position="57"/>
        <end position="146"/>
    </location>
</feature>
<keyword evidence="4" id="KW-1185">Reference proteome</keyword>
<evidence type="ECO:0000313" key="4">
    <source>
        <dbReference type="Proteomes" id="UP001062263"/>
    </source>
</evidence>
<feature type="signal peptide" evidence="1">
    <location>
        <begin position="1"/>
        <end position="21"/>
    </location>
</feature>
<protein>
    <recommendedName>
        <fullName evidence="2">Putative beta-lactamase-inhibitor-like PepSY-like domain-containing protein</fullName>
    </recommendedName>
</protein>
<evidence type="ECO:0000313" key="3">
    <source>
        <dbReference type="EMBL" id="BDL43316.1"/>
    </source>
</evidence>
<proteinExistence type="predicted"/>
<gene>
    <name evidence="3" type="ORF">Abiwalacus_08900</name>
</gene>
<dbReference type="InterPro" id="IPR021533">
    <property type="entry name" value="PepSY-like"/>
</dbReference>
<accession>A0ABM7ZFB5</accession>